<dbReference type="InterPro" id="IPR052157">
    <property type="entry name" value="BCAA_transport_permease"/>
</dbReference>
<dbReference type="GO" id="GO:0005886">
    <property type="term" value="C:plasma membrane"/>
    <property type="evidence" value="ECO:0007669"/>
    <property type="project" value="UniProtKB-SubCell"/>
</dbReference>
<gene>
    <name evidence="10" type="ORF">C7R54_02490</name>
</gene>
<dbReference type="AlphaFoldDB" id="A0A4Q1HRG5"/>
<evidence type="ECO:0000256" key="3">
    <source>
        <dbReference type="ARBA" id="ARBA00022475"/>
    </source>
</evidence>
<evidence type="ECO:0000256" key="5">
    <source>
        <dbReference type="ARBA" id="ARBA00022970"/>
    </source>
</evidence>
<feature type="transmembrane region" description="Helical" evidence="9">
    <location>
        <begin position="255"/>
        <end position="278"/>
    </location>
</feature>
<evidence type="ECO:0000256" key="8">
    <source>
        <dbReference type="ARBA" id="ARBA00037998"/>
    </source>
</evidence>
<keyword evidence="11" id="KW-1185">Reference proteome</keyword>
<organism evidence="10 11">
    <name type="scientific">Achromobacter aloeverae</name>
    <dbReference type="NCBI Taxonomy" id="1750518"/>
    <lineage>
        <taxon>Bacteria</taxon>
        <taxon>Pseudomonadati</taxon>
        <taxon>Pseudomonadota</taxon>
        <taxon>Betaproteobacteria</taxon>
        <taxon>Burkholderiales</taxon>
        <taxon>Alcaligenaceae</taxon>
        <taxon>Achromobacter</taxon>
    </lineage>
</organism>
<evidence type="ECO:0000256" key="7">
    <source>
        <dbReference type="ARBA" id="ARBA00023136"/>
    </source>
</evidence>
<feature type="transmembrane region" description="Helical" evidence="9">
    <location>
        <begin position="224"/>
        <end position="248"/>
    </location>
</feature>
<keyword evidence="6 9" id="KW-1133">Transmembrane helix</keyword>
<dbReference type="EMBL" id="PYAL01000001">
    <property type="protein sequence ID" value="RXN92645.1"/>
    <property type="molecule type" value="Genomic_DNA"/>
</dbReference>
<dbReference type="InterPro" id="IPR001851">
    <property type="entry name" value="ABC_transp_permease"/>
</dbReference>
<comment type="caution">
    <text evidence="10">The sequence shown here is derived from an EMBL/GenBank/DDBJ whole genome shotgun (WGS) entry which is preliminary data.</text>
</comment>
<evidence type="ECO:0000313" key="11">
    <source>
        <dbReference type="Proteomes" id="UP000290849"/>
    </source>
</evidence>
<name>A0A4Q1HRG5_9BURK</name>
<dbReference type="OrthoDB" id="25113at2"/>
<evidence type="ECO:0000256" key="1">
    <source>
        <dbReference type="ARBA" id="ARBA00004651"/>
    </source>
</evidence>
<evidence type="ECO:0000313" key="10">
    <source>
        <dbReference type="EMBL" id="RXN92645.1"/>
    </source>
</evidence>
<evidence type="ECO:0000256" key="4">
    <source>
        <dbReference type="ARBA" id="ARBA00022692"/>
    </source>
</evidence>
<dbReference type="PANTHER" id="PTHR11795:SF450">
    <property type="entry name" value="ABC TRANSPORTER PERMEASE PROTEIN"/>
    <property type="match status" value="1"/>
</dbReference>
<keyword evidence="7 9" id="KW-0472">Membrane</keyword>
<dbReference type="Pfam" id="PF02653">
    <property type="entry name" value="BPD_transp_2"/>
    <property type="match status" value="1"/>
</dbReference>
<keyword evidence="4 9" id="KW-0812">Transmembrane</keyword>
<accession>A0A4Q1HRG5</accession>
<dbReference type="CDD" id="cd06582">
    <property type="entry name" value="TM_PBP1_LivH_like"/>
    <property type="match status" value="1"/>
</dbReference>
<feature type="transmembrane region" description="Helical" evidence="9">
    <location>
        <begin position="56"/>
        <end position="81"/>
    </location>
</feature>
<proteinExistence type="inferred from homology"/>
<comment type="similarity">
    <text evidence="8">Belongs to the binding-protein-dependent transport system permease family. LivHM subfamily.</text>
</comment>
<dbReference type="PANTHER" id="PTHR11795">
    <property type="entry name" value="BRANCHED-CHAIN AMINO ACID TRANSPORT SYSTEM PERMEASE PROTEIN LIVH"/>
    <property type="match status" value="1"/>
</dbReference>
<keyword evidence="5" id="KW-0029">Amino-acid transport</keyword>
<evidence type="ECO:0000256" key="2">
    <source>
        <dbReference type="ARBA" id="ARBA00022448"/>
    </source>
</evidence>
<dbReference type="RefSeq" id="WP_129148606.1">
    <property type="nucleotide sequence ID" value="NZ_JBHSDO010000006.1"/>
</dbReference>
<evidence type="ECO:0000256" key="9">
    <source>
        <dbReference type="SAM" id="Phobius"/>
    </source>
</evidence>
<sequence>MQLLAALISGLGLGSMYALTALGFHVTHAVSGTVNFAQGSSMMLGAVLCFTFAQTLGWGMGPAIVLSLACCALYGLLVEFLAVRPFASRGSNAWLMSTVALGIVLDNVVMHTFGKEPRSLPSPLAVAPIEVAGLGLGVYPLQLLIPLVGFALAAALHVTGRRTRWGTALLAVSQNRDAARLMGIPIRRAVAAAFALSTLLAGVAGVLIAPLFNVNADMGTLFGLKAYAVAILGGISSAWGVMFAGLIFGVAEAVVTVTLGSGYTQIITFLLVIVVLAARPNGLFGRAEVKKV</sequence>
<dbReference type="GO" id="GO:0022857">
    <property type="term" value="F:transmembrane transporter activity"/>
    <property type="evidence" value="ECO:0007669"/>
    <property type="project" value="InterPro"/>
</dbReference>
<evidence type="ECO:0000256" key="6">
    <source>
        <dbReference type="ARBA" id="ARBA00022989"/>
    </source>
</evidence>
<keyword evidence="2" id="KW-0813">Transport</keyword>
<feature type="transmembrane region" description="Helical" evidence="9">
    <location>
        <begin position="93"/>
        <end position="114"/>
    </location>
</feature>
<comment type="subcellular location">
    <subcellularLocation>
        <location evidence="1">Cell membrane</location>
        <topology evidence="1">Multi-pass membrane protein</topology>
    </subcellularLocation>
</comment>
<protein>
    <submittedName>
        <fullName evidence="10">Branched-chain amino acid ABC transporter permease</fullName>
    </submittedName>
</protein>
<feature type="transmembrane region" description="Helical" evidence="9">
    <location>
        <begin position="134"/>
        <end position="156"/>
    </location>
</feature>
<feature type="transmembrane region" description="Helical" evidence="9">
    <location>
        <begin position="189"/>
        <end position="212"/>
    </location>
</feature>
<keyword evidence="3" id="KW-1003">Cell membrane</keyword>
<reference evidence="10 11" key="1">
    <citation type="journal article" date="2017" name="Int. J. Syst. Evol. Microbiol.">
        <title>Achromobacter aloeverae sp. nov., isolated from the root of Aloe vera (L.) Burm.f.</title>
        <authorList>
            <person name="Kuncharoen N."/>
            <person name="Muramatsu Y."/>
            <person name="Shibata C."/>
            <person name="Kamakura Y."/>
            <person name="Nakagawa Y."/>
            <person name="Tanasupawat S."/>
        </authorList>
    </citation>
    <scope>NUCLEOTIDE SEQUENCE [LARGE SCALE GENOMIC DNA]</scope>
    <source>
        <strain evidence="10 11">AVA-1</strain>
    </source>
</reference>
<dbReference type="Proteomes" id="UP000290849">
    <property type="component" value="Unassembled WGS sequence"/>
</dbReference>
<dbReference type="GO" id="GO:0006865">
    <property type="term" value="P:amino acid transport"/>
    <property type="evidence" value="ECO:0007669"/>
    <property type="project" value="UniProtKB-KW"/>
</dbReference>